<keyword evidence="4" id="KW-1185">Reference proteome</keyword>
<dbReference type="SUPFAM" id="SSF52540">
    <property type="entry name" value="P-loop containing nucleoside triphosphate hydrolases"/>
    <property type="match status" value="1"/>
</dbReference>
<reference evidence="5" key="1">
    <citation type="journal article" date="2019" name="Mol. Biol. Evol.">
        <title>Blast fungal genomes show frequent chromosomal changes, gene gains and losses, and effector gene turnover.</title>
        <authorList>
            <person name="Gomez Luciano L.B."/>
            <person name="Jason Tsai I."/>
            <person name="Chuma I."/>
            <person name="Tosa Y."/>
            <person name="Chen Y.H."/>
            <person name="Li J.Y."/>
            <person name="Li M.Y."/>
            <person name="Jade Lu M.Y."/>
            <person name="Nakayashiki H."/>
            <person name="Li W.H."/>
        </authorList>
    </citation>
    <scope>NUCLEOTIDE SEQUENCE</scope>
    <source>
        <strain evidence="5">NI907</strain>
    </source>
</reference>
<evidence type="ECO:0000313" key="4">
    <source>
        <dbReference type="Proteomes" id="UP000515153"/>
    </source>
</evidence>
<dbReference type="GO" id="GO:0007018">
    <property type="term" value="P:microtubule-based movement"/>
    <property type="evidence" value="ECO:0007669"/>
    <property type="project" value="InterPro"/>
</dbReference>
<dbReference type="AlphaFoldDB" id="A0A6P8AQK6"/>
<feature type="binding site" evidence="1">
    <location>
        <begin position="122"/>
        <end position="129"/>
    </location>
    <ligand>
        <name>ATP</name>
        <dbReference type="ChEBI" id="CHEBI:30616"/>
    </ligand>
</feature>
<dbReference type="Gene3D" id="3.40.850.10">
    <property type="entry name" value="Kinesin motor domain"/>
    <property type="match status" value="1"/>
</dbReference>
<reference evidence="5" key="3">
    <citation type="submission" date="2025-08" db="UniProtKB">
        <authorList>
            <consortium name="RefSeq"/>
        </authorList>
    </citation>
    <scope>IDENTIFICATION</scope>
    <source>
        <strain evidence="5">NI907</strain>
    </source>
</reference>
<dbReference type="PANTHER" id="PTHR47117">
    <property type="entry name" value="STAR-RELATED LIPID TRANSFER PROTEIN 9"/>
    <property type="match status" value="1"/>
</dbReference>
<reference evidence="5" key="2">
    <citation type="submission" date="2019-10" db="EMBL/GenBank/DDBJ databases">
        <authorList>
            <consortium name="NCBI Genome Project"/>
        </authorList>
    </citation>
    <scope>NUCLEOTIDE SEQUENCE</scope>
    <source>
        <strain evidence="5">NI907</strain>
    </source>
</reference>
<accession>A0A6P8AQK6</accession>
<dbReference type="InterPro" id="IPR036961">
    <property type="entry name" value="Kinesin_motor_dom_sf"/>
</dbReference>
<keyword evidence="1" id="KW-0067">ATP-binding</keyword>
<feature type="region of interest" description="Disordered" evidence="2">
    <location>
        <begin position="12"/>
        <end position="38"/>
    </location>
</feature>
<protein>
    <recommendedName>
        <fullName evidence="3">Kinesin motor domain-containing protein</fullName>
    </recommendedName>
</protein>
<evidence type="ECO:0000256" key="1">
    <source>
        <dbReference type="PROSITE-ProRule" id="PRU00283"/>
    </source>
</evidence>
<name>A0A6P8AQK6_PYRGI</name>
<evidence type="ECO:0000313" key="5">
    <source>
        <dbReference type="RefSeq" id="XP_030977183.1"/>
    </source>
</evidence>
<dbReference type="GO" id="GO:0005524">
    <property type="term" value="F:ATP binding"/>
    <property type="evidence" value="ECO:0007669"/>
    <property type="project" value="UniProtKB-UniRule"/>
</dbReference>
<dbReference type="Pfam" id="PF00225">
    <property type="entry name" value="Kinesin"/>
    <property type="match status" value="1"/>
</dbReference>
<dbReference type="InterPro" id="IPR001752">
    <property type="entry name" value="Kinesin_motor_dom"/>
</dbReference>
<proteinExistence type="inferred from homology"/>
<sequence length="164" mass="18038">MTAHNILASLFLPIAPDRPPPPQPHSQPHPATPRDLEHCDDLTSEKIPNPDLTDLLSGLIHDSIAAELVARDDEPLPGVQQALHAEAFVPPPALCAHLFNHVGEEFLDHNFKGYHTCIFAYGQTGSGKSYTIMGTPDQPGLIPRTCEDLFQRIEEAQEESPNIR</sequence>
<evidence type="ECO:0000256" key="2">
    <source>
        <dbReference type="SAM" id="MobiDB-lite"/>
    </source>
</evidence>
<keyword evidence="1" id="KW-0505">Motor protein</keyword>
<gene>
    <name evidence="5" type="ORF">PgNI_11976</name>
</gene>
<feature type="compositionally biased region" description="Pro residues" evidence="2">
    <location>
        <begin position="16"/>
        <end position="31"/>
    </location>
</feature>
<dbReference type="KEGG" id="pgri:PgNI_11976"/>
<dbReference type="PROSITE" id="PS50067">
    <property type="entry name" value="KINESIN_MOTOR_2"/>
    <property type="match status" value="1"/>
</dbReference>
<dbReference type="GO" id="GO:0008017">
    <property type="term" value="F:microtubule binding"/>
    <property type="evidence" value="ECO:0007669"/>
    <property type="project" value="InterPro"/>
</dbReference>
<evidence type="ECO:0000259" key="3">
    <source>
        <dbReference type="PROSITE" id="PS50067"/>
    </source>
</evidence>
<keyword evidence="1" id="KW-0547">Nucleotide-binding</keyword>
<dbReference type="GO" id="GO:0003777">
    <property type="term" value="F:microtubule motor activity"/>
    <property type="evidence" value="ECO:0007669"/>
    <property type="project" value="InterPro"/>
</dbReference>
<feature type="domain" description="Kinesin motor" evidence="3">
    <location>
        <begin position="21"/>
        <end position="164"/>
    </location>
</feature>
<organism evidence="4 5">
    <name type="scientific">Pyricularia grisea</name>
    <name type="common">Crabgrass-specific blast fungus</name>
    <name type="synonym">Magnaporthe grisea</name>
    <dbReference type="NCBI Taxonomy" id="148305"/>
    <lineage>
        <taxon>Eukaryota</taxon>
        <taxon>Fungi</taxon>
        <taxon>Dikarya</taxon>
        <taxon>Ascomycota</taxon>
        <taxon>Pezizomycotina</taxon>
        <taxon>Sordariomycetes</taxon>
        <taxon>Sordariomycetidae</taxon>
        <taxon>Magnaporthales</taxon>
        <taxon>Pyriculariaceae</taxon>
        <taxon>Pyricularia</taxon>
    </lineage>
</organism>
<dbReference type="GeneID" id="41966839"/>
<comment type="similarity">
    <text evidence="1">Belongs to the TRAFAC class myosin-kinesin ATPase superfamily. Kinesin family.</text>
</comment>
<dbReference type="Proteomes" id="UP000515153">
    <property type="component" value="Unplaced"/>
</dbReference>
<dbReference type="RefSeq" id="XP_030977183.1">
    <property type="nucleotide sequence ID" value="XM_031131934.1"/>
</dbReference>
<dbReference type="InterPro" id="IPR027417">
    <property type="entry name" value="P-loop_NTPase"/>
</dbReference>